<evidence type="ECO:0008006" key="3">
    <source>
        <dbReference type="Google" id="ProtNLM"/>
    </source>
</evidence>
<keyword evidence="2" id="KW-1185">Reference proteome</keyword>
<dbReference type="InterPro" id="IPR043128">
    <property type="entry name" value="Rev_trsase/Diguanyl_cyclase"/>
</dbReference>
<reference evidence="1 2" key="1">
    <citation type="journal article" date="2016" name="Nat. Commun.">
        <title>Ectomycorrhizal ecology is imprinted in the genome of the dominant symbiotic fungus Cenococcum geophilum.</title>
        <authorList>
            <consortium name="DOE Joint Genome Institute"/>
            <person name="Peter M."/>
            <person name="Kohler A."/>
            <person name="Ohm R.A."/>
            <person name="Kuo A."/>
            <person name="Krutzmann J."/>
            <person name="Morin E."/>
            <person name="Arend M."/>
            <person name="Barry K.W."/>
            <person name="Binder M."/>
            <person name="Choi C."/>
            <person name="Clum A."/>
            <person name="Copeland A."/>
            <person name="Grisel N."/>
            <person name="Haridas S."/>
            <person name="Kipfer T."/>
            <person name="LaButti K."/>
            <person name="Lindquist E."/>
            <person name="Lipzen A."/>
            <person name="Maire R."/>
            <person name="Meier B."/>
            <person name="Mihaltcheva S."/>
            <person name="Molinier V."/>
            <person name="Murat C."/>
            <person name="Poggeler S."/>
            <person name="Quandt C.A."/>
            <person name="Sperisen C."/>
            <person name="Tritt A."/>
            <person name="Tisserant E."/>
            <person name="Crous P.W."/>
            <person name="Henrissat B."/>
            <person name="Nehls U."/>
            <person name="Egli S."/>
            <person name="Spatafora J.W."/>
            <person name="Grigoriev I.V."/>
            <person name="Martin F.M."/>
        </authorList>
    </citation>
    <scope>NUCLEOTIDE SEQUENCE [LARGE SCALE GENOMIC DNA]</scope>
    <source>
        <strain evidence="1 2">CBS 459.81</strain>
    </source>
</reference>
<dbReference type="EMBL" id="KV747279">
    <property type="protein sequence ID" value="OCK72691.1"/>
    <property type="molecule type" value="Genomic_DNA"/>
</dbReference>
<accession>A0A8E2DVN1</accession>
<dbReference type="Gene3D" id="3.30.70.270">
    <property type="match status" value="1"/>
</dbReference>
<organism evidence="1 2">
    <name type="scientific">Lepidopterella palustris CBS 459.81</name>
    <dbReference type="NCBI Taxonomy" id="1314670"/>
    <lineage>
        <taxon>Eukaryota</taxon>
        <taxon>Fungi</taxon>
        <taxon>Dikarya</taxon>
        <taxon>Ascomycota</taxon>
        <taxon>Pezizomycotina</taxon>
        <taxon>Dothideomycetes</taxon>
        <taxon>Pleosporomycetidae</taxon>
        <taxon>Mytilinidiales</taxon>
        <taxon>Argynnaceae</taxon>
        <taxon>Lepidopterella</taxon>
    </lineage>
</organism>
<evidence type="ECO:0000313" key="2">
    <source>
        <dbReference type="Proteomes" id="UP000250266"/>
    </source>
</evidence>
<feature type="non-terminal residue" evidence="1">
    <location>
        <position position="61"/>
    </location>
</feature>
<protein>
    <recommendedName>
        <fullName evidence="3">Reverse transcriptase domain-containing protein</fullName>
    </recommendedName>
</protein>
<sequence length="61" mass="7381">YLDDILIYSREKSKYREHVKVGLYTKPFKYYFYTKHVEFLGFIVTLKGVIIDPVYIKAIKE</sequence>
<proteinExistence type="predicted"/>
<name>A0A8E2DVN1_9PEZI</name>
<dbReference type="AlphaFoldDB" id="A0A8E2DVN1"/>
<gene>
    <name evidence="1" type="ORF">K432DRAFT_315692</name>
</gene>
<dbReference type="SUPFAM" id="SSF56672">
    <property type="entry name" value="DNA/RNA polymerases"/>
    <property type="match status" value="1"/>
</dbReference>
<evidence type="ECO:0000313" key="1">
    <source>
        <dbReference type="EMBL" id="OCK72691.1"/>
    </source>
</evidence>
<dbReference type="InterPro" id="IPR043502">
    <property type="entry name" value="DNA/RNA_pol_sf"/>
</dbReference>
<dbReference type="Proteomes" id="UP000250266">
    <property type="component" value="Unassembled WGS sequence"/>
</dbReference>